<reference evidence="4" key="1">
    <citation type="submission" date="2015-11" db="EMBL/GenBank/DDBJ databases">
        <title>De novo transcriptome assembly of four potential Pierce s Disease insect vectors from Arizona vineyards.</title>
        <authorList>
            <person name="Tassone E.E."/>
        </authorList>
    </citation>
    <scope>NUCLEOTIDE SEQUENCE</scope>
</reference>
<dbReference type="PROSITE" id="PS50053">
    <property type="entry name" value="UBIQUITIN_2"/>
    <property type="match status" value="1"/>
</dbReference>
<dbReference type="InterPro" id="IPR015940">
    <property type="entry name" value="UBA"/>
</dbReference>
<dbReference type="PANTHER" id="PTHR10621:SF0">
    <property type="entry name" value="UV EXCISION REPAIR PROTEIN RAD23"/>
    <property type="match status" value="1"/>
</dbReference>
<dbReference type="PROSITE" id="PS50030">
    <property type="entry name" value="UBA"/>
    <property type="match status" value="1"/>
</dbReference>
<protein>
    <recommendedName>
        <fullName evidence="5">UV excision repair protein RAD23</fullName>
    </recommendedName>
</protein>
<dbReference type="Pfam" id="PF00627">
    <property type="entry name" value="UBA"/>
    <property type="match status" value="1"/>
</dbReference>
<dbReference type="GO" id="GO:0043130">
    <property type="term" value="F:ubiquitin binding"/>
    <property type="evidence" value="ECO:0007669"/>
    <property type="project" value="TreeGrafter"/>
</dbReference>
<organism evidence="4">
    <name type="scientific">Cuerna arida</name>
    <dbReference type="NCBI Taxonomy" id="1464854"/>
    <lineage>
        <taxon>Eukaryota</taxon>
        <taxon>Metazoa</taxon>
        <taxon>Ecdysozoa</taxon>
        <taxon>Arthropoda</taxon>
        <taxon>Hexapoda</taxon>
        <taxon>Insecta</taxon>
        <taxon>Pterygota</taxon>
        <taxon>Neoptera</taxon>
        <taxon>Paraneoptera</taxon>
        <taxon>Hemiptera</taxon>
        <taxon>Auchenorrhyncha</taxon>
        <taxon>Membracoidea</taxon>
        <taxon>Cicadellidae</taxon>
        <taxon>Cicadellinae</taxon>
        <taxon>Proconiini</taxon>
        <taxon>Cuerna</taxon>
    </lineage>
</organism>
<dbReference type="AlphaFoldDB" id="A0A1B6F385"/>
<dbReference type="GO" id="GO:0043161">
    <property type="term" value="P:proteasome-mediated ubiquitin-dependent protein catabolic process"/>
    <property type="evidence" value="ECO:0007669"/>
    <property type="project" value="TreeGrafter"/>
</dbReference>
<proteinExistence type="predicted"/>
<dbReference type="GO" id="GO:0070628">
    <property type="term" value="F:proteasome binding"/>
    <property type="evidence" value="ECO:0007669"/>
    <property type="project" value="TreeGrafter"/>
</dbReference>
<dbReference type="GO" id="GO:0005654">
    <property type="term" value="C:nucleoplasm"/>
    <property type="evidence" value="ECO:0007669"/>
    <property type="project" value="TreeGrafter"/>
</dbReference>
<gene>
    <name evidence="4" type="ORF">g.3801</name>
</gene>
<dbReference type="FunFam" id="1.10.8.10:FF:000003">
    <property type="entry name" value="UV excision repair protein RAD23 homolog"/>
    <property type="match status" value="1"/>
</dbReference>
<dbReference type="InterPro" id="IPR000626">
    <property type="entry name" value="Ubiquitin-like_dom"/>
</dbReference>
<sequence length="156" mass="16310">AHQKLIYAGKILVDDQPLTLYNIDEKKFVVVMVVKPKVAPSNTAPEPAPSTASAPAQTSAQSAASVSAASESGNALVVGESYQKMVNEIVQMGYERMQVEQALAASFNNPERAIEYLITGIPDSSLSMLSETDDAQTLQDILGGANASGASPLASL</sequence>
<evidence type="ECO:0000259" key="3">
    <source>
        <dbReference type="PROSITE" id="PS50053"/>
    </source>
</evidence>
<feature type="domain" description="Ubiquitin-like" evidence="3">
    <location>
        <begin position="1"/>
        <end position="33"/>
    </location>
</feature>
<evidence type="ECO:0000256" key="1">
    <source>
        <dbReference type="SAM" id="MobiDB-lite"/>
    </source>
</evidence>
<dbReference type="InterPro" id="IPR009060">
    <property type="entry name" value="UBA-like_sf"/>
</dbReference>
<dbReference type="SMART" id="SM00165">
    <property type="entry name" value="UBA"/>
    <property type="match status" value="1"/>
</dbReference>
<feature type="non-terminal residue" evidence="4">
    <location>
        <position position="156"/>
    </location>
</feature>
<evidence type="ECO:0008006" key="5">
    <source>
        <dbReference type="Google" id="ProtNLM"/>
    </source>
</evidence>
<dbReference type="InterPro" id="IPR029071">
    <property type="entry name" value="Ubiquitin-like_domsf"/>
</dbReference>
<dbReference type="GO" id="GO:0031593">
    <property type="term" value="F:polyubiquitin modification-dependent protein binding"/>
    <property type="evidence" value="ECO:0007669"/>
    <property type="project" value="TreeGrafter"/>
</dbReference>
<dbReference type="PANTHER" id="PTHR10621">
    <property type="entry name" value="UV EXCISION REPAIR PROTEIN RAD23"/>
    <property type="match status" value="1"/>
</dbReference>
<name>A0A1B6F385_9HEMI</name>
<feature type="domain" description="UBA" evidence="2">
    <location>
        <begin position="80"/>
        <end position="120"/>
    </location>
</feature>
<dbReference type="SUPFAM" id="SSF46934">
    <property type="entry name" value="UBA-like"/>
    <property type="match status" value="1"/>
</dbReference>
<dbReference type="SUPFAM" id="SSF54236">
    <property type="entry name" value="Ubiquitin-like"/>
    <property type="match status" value="1"/>
</dbReference>
<accession>A0A1B6F385</accession>
<feature type="non-terminal residue" evidence="4">
    <location>
        <position position="1"/>
    </location>
</feature>
<feature type="region of interest" description="Disordered" evidence="1">
    <location>
        <begin position="39"/>
        <end position="65"/>
    </location>
</feature>
<dbReference type="Pfam" id="PF00240">
    <property type="entry name" value="ubiquitin"/>
    <property type="match status" value="1"/>
</dbReference>
<dbReference type="EMBL" id="GECZ01025228">
    <property type="protein sequence ID" value="JAS44541.1"/>
    <property type="molecule type" value="Transcribed_RNA"/>
</dbReference>
<dbReference type="Gene3D" id="1.10.8.10">
    <property type="entry name" value="DNA helicase RuvA subunit, C-terminal domain"/>
    <property type="match status" value="1"/>
</dbReference>
<dbReference type="GO" id="GO:0005829">
    <property type="term" value="C:cytosol"/>
    <property type="evidence" value="ECO:0007669"/>
    <property type="project" value="TreeGrafter"/>
</dbReference>
<evidence type="ECO:0000259" key="2">
    <source>
        <dbReference type="PROSITE" id="PS50030"/>
    </source>
</evidence>
<evidence type="ECO:0000313" key="4">
    <source>
        <dbReference type="EMBL" id="JAS44541.1"/>
    </source>
</evidence>
<dbReference type="Gene3D" id="3.10.20.90">
    <property type="entry name" value="Phosphatidylinositol 3-kinase Catalytic Subunit, Chain A, domain 1"/>
    <property type="match status" value="1"/>
</dbReference>